<dbReference type="GO" id="GO:0045892">
    <property type="term" value="P:negative regulation of DNA-templated transcription"/>
    <property type="evidence" value="ECO:0007669"/>
    <property type="project" value="TreeGrafter"/>
</dbReference>
<name>A0A7W5CC84_9BACL</name>
<reference evidence="6 7" key="1">
    <citation type="submission" date="2020-08" db="EMBL/GenBank/DDBJ databases">
        <title>Genomic Encyclopedia of Type Strains, Phase III (KMG-III): the genomes of soil and plant-associated and newly described type strains.</title>
        <authorList>
            <person name="Whitman W."/>
        </authorList>
    </citation>
    <scope>NUCLEOTIDE SEQUENCE [LARGE SCALE GENOMIC DNA]</scope>
    <source>
        <strain evidence="6 7">CECT 8234</strain>
    </source>
</reference>
<dbReference type="InterPro" id="IPR036390">
    <property type="entry name" value="WH_DNA-bd_sf"/>
</dbReference>
<protein>
    <submittedName>
        <fullName evidence="6">DNA-binding IclR family transcriptional regulator</fullName>
    </submittedName>
</protein>
<dbReference type="PROSITE" id="PS51077">
    <property type="entry name" value="HTH_ICLR"/>
    <property type="match status" value="1"/>
</dbReference>
<evidence type="ECO:0000313" key="7">
    <source>
        <dbReference type="Proteomes" id="UP000518605"/>
    </source>
</evidence>
<dbReference type="CDD" id="cd00090">
    <property type="entry name" value="HTH_ARSR"/>
    <property type="match status" value="1"/>
</dbReference>
<evidence type="ECO:0000256" key="1">
    <source>
        <dbReference type="ARBA" id="ARBA00023015"/>
    </source>
</evidence>
<dbReference type="GO" id="GO:0003700">
    <property type="term" value="F:DNA-binding transcription factor activity"/>
    <property type="evidence" value="ECO:0007669"/>
    <property type="project" value="TreeGrafter"/>
</dbReference>
<dbReference type="InterPro" id="IPR014757">
    <property type="entry name" value="Tscrpt_reg_IclR_C"/>
</dbReference>
<dbReference type="InterPro" id="IPR005471">
    <property type="entry name" value="Tscrpt_reg_IclR_N"/>
</dbReference>
<dbReference type="InterPro" id="IPR029016">
    <property type="entry name" value="GAF-like_dom_sf"/>
</dbReference>
<dbReference type="PROSITE" id="PS51078">
    <property type="entry name" value="ICLR_ED"/>
    <property type="match status" value="1"/>
</dbReference>
<keyword evidence="7" id="KW-1185">Reference proteome</keyword>
<dbReference type="Gene3D" id="3.30.450.40">
    <property type="match status" value="1"/>
</dbReference>
<feature type="domain" description="HTH iclR-type" evidence="4">
    <location>
        <begin position="2"/>
        <end position="66"/>
    </location>
</feature>
<evidence type="ECO:0000259" key="5">
    <source>
        <dbReference type="PROSITE" id="PS51078"/>
    </source>
</evidence>
<dbReference type="InterPro" id="IPR050707">
    <property type="entry name" value="HTH_MetabolicPath_Reg"/>
</dbReference>
<dbReference type="SMART" id="SM00346">
    <property type="entry name" value="HTH_ICLR"/>
    <property type="match status" value="1"/>
</dbReference>
<organism evidence="6 7">
    <name type="scientific">Paenibacillus endophyticus</name>
    <dbReference type="NCBI Taxonomy" id="1294268"/>
    <lineage>
        <taxon>Bacteria</taxon>
        <taxon>Bacillati</taxon>
        <taxon>Bacillota</taxon>
        <taxon>Bacilli</taxon>
        <taxon>Bacillales</taxon>
        <taxon>Paenibacillaceae</taxon>
        <taxon>Paenibacillus</taxon>
    </lineage>
</organism>
<dbReference type="GO" id="GO:0003677">
    <property type="term" value="F:DNA binding"/>
    <property type="evidence" value="ECO:0007669"/>
    <property type="project" value="UniProtKB-KW"/>
</dbReference>
<feature type="domain" description="IclR-ED" evidence="5">
    <location>
        <begin position="67"/>
        <end position="250"/>
    </location>
</feature>
<comment type="caution">
    <text evidence="6">The sequence shown here is derived from an EMBL/GenBank/DDBJ whole genome shotgun (WGS) entry which is preliminary data.</text>
</comment>
<dbReference type="SUPFAM" id="SSF55781">
    <property type="entry name" value="GAF domain-like"/>
    <property type="match status" value="1"/>
</dbReference>
<proteinExistence type="predicted"/>
<evidence type="ECO:0000256" key="2">
    <source>
        <dbReference type="ARBA" id="ARBA00023125"/>
    </source>
</evidence>
<dbReference type="EMBL" id="JACHXW010000014">
    <property type="protein sequence ID" value="MBB3154159.1"/>
    <property type="molecule type" value="Genomic_DNA"/>
</dbReference>
<dbReference type="AlphaFoldDB" id="A0A7W5CC84"/>
<gene>
    <name evidence="6" type="ORF">FHS16_004235</name>
</gene>
<dbReference type="Gene3D" id="1.10.10.10">
    <property type="entry name" value="Winged helix-like DNA-binding domain superfamily/Winged helix DNA-binding domain"/>
    <property type="match status" value="1"/>
</dbReference>
<dbReference type="RefSeq" id="WP_183567087.1">
    <property type="nucleotide sequence ID" value="NZ_CBCSLB010000014.1"/>
</dbReference>
<dbReference type="Pfam" id="PF09339">
    <property type="entry name" value="HTH_IclR"/>
    <property type="match status" value="1"/>
</dbReference>
<evidence type="ECO:0000313" key="6">
    <source>
        <dbReference type="EMBL" id="MBB3154159.1"/>
    </source>
</evidence>
<keyword evidence="1" id="KW-0805">Transcription regulation</keyword>
<accession>A0A7W5CC84</accession>
<dbReference type="PANTHER" id="PTHR30136">
    <property type="entry name" value="HELIX-TURN-HELIX TRANSCRIPTIONAL REGULATOR, ICLR FAMILY"/>
    <property type="match status" value="1"/>
</dbReference>
<dbReference type="PANTHER" id="PTHR30136:SF24">
    <property type="entry name" value="HTH-TYPE TRANSCRIPTIONAL REPRESSOR ALLR"/>
    <property type="match status" value="1"/>
</dbReference>
<evidence type="ECO:0000256" key="3">
    <source>
        <dbReference type="ARBA" id="ARBA00023163"/>
    </source>
</evidence>
<dbReference type="Pfam" id="PF01614">
    <property type="entry name" value="IclR_C"/>
    <property type="match status" value="1"/>
</dbReference>
<dbReference type="InterPro" id="IPR036388">
    <property type="entry name" value="WH-like_DNA-bd_sf"/>
</dbReference>
<keyword evidence="2 6" id="KW-0238">DNA-binding</keyword>
<dbReference type="InterPro" id="IPR011991">
    <property type="entry name" value="ArsR-like_HTH"/>
</dbReference>
<dbReference type="SUPFAM" id="SSF46785">
    <property type="entry name" value="Winged helix' DNA-binding domain"/>
    <property type="match status" value="1"/>
</dbReference>
<keyword evidence="3" id="KW-0804">Transcription</keyword>
<sequence length="256" mass="28651">MSGVISKAIQLLDLLLPQGKEKELSVTEMSRELGMPVQSVHRILGSLMEHGFVAQNARTKKYKLGLSIMKYGFLMWDSLMLRTVARPFMEELSQKTKETVYLATRENAEGVYIDSVDSPQILKISEPIGLKLPLFIGASNRVILAYLPRKAQESILNEVDWGSVQSLKPLTKAYIEEDISTIYRQGYAVTEGEATEGTTGIAAPIFSYENRVIGSLNAAGPTLRFTEETIRKYSLLVKKYADAISDELGYRHRPNK</sequence>
<dbReference type="Proteomes" id="UP000518605">
    <property type="component" value="Unassembled WGS sequence"/>
</dbReference>
<evidence type="ECO:0000259" key="4">
    <source>
        <dbReference type="PROSITE" id="PS51077"/>
    </source>
</evidence>